<name>A0A813I4E0_POLGL</name>
<dbReference type="EMBL" id="CAJNNW010003468">
    <property type="protein sequence ID" value="CAE8645410.1"/>
    <property type="molecule type" value="Genomic_DNA"/>
</dbReference>
<reference evidence="1" key="1">
    <citation type="submission" date="2021-02" db="EMBL/GenBank/DDBJ databases">
        <authorList>
            <person name="Dougan E. K."/>
            <person name="Rhodes N."/>
            <person name="Thang M."/>
            <person name="Chan C."/>
        </authorList>
    </citation>
    <scope>NUCLEOTIDE SEQUENCE</scope>
</reference>
<protein>
    <submittedName>
        <fullName evidence="1">Uncharacterized protein</fullName>
    </submittedName>
</protein>
<comment type="caution">
    <text evidence="1">The sequence shown here is derived from an EMBL/GenBank/DDBJ whole genome shotgun (WGS) entry which is preliminary data.</text>
</comment>
<evidence type="ECO:0000313" key="1">
    <source>
        <dbReference type="EMBL" id="CAE8645410.1"/>
    </source>
</evidence>
<organism evidence="1 2">
    <name type="scientific">Polarella glacialis</name>
    <name type="common">Dinoflagellate</name>
    <dbReference type="NCBI Taxonomy" id="89957"/>
    <lineage>
        <taxon>Eukaryota</taxon>
        <taxon>Sar</taxon>
        <taxon>Alveolata</taxon>
        <taxon>Dinophyceae</taxon>
        <taxon>Suessiales</taxon>
        <taxon>Suessiaceae</taxon>
        <taxon>Polarella</taxon>
    </lineage>
</organism>
<accession>A0A813I4E0</accession>
<dbReference type="AlphaFoldDB" id="A0A813I4E0"/>
<sequence length="230" mass="24939">VDAQTAWGRLSTVTTLLKRDCHYTPQAATTLLKRGRDCHYTPQTVSAGRCSDCHCTPQGRTEQGTLILSFQQVPCSTGSSSDKRTVLISDTTGSPVASRHALPRPCCCCRCCCYLLPGMHCIVLDGYAEDPAEVTVPSNHGLLPTTTTKFTSTTAVTTTATTTTNKKNKSEARAGRSKKVLGSCNVIVQSQQHSHTSCTVHRGSQRQLDCRSKVTSENSRCKIVRGAPYW</sequence>
<feature type="non-terminal residue" evidence="1">
    <location>
        <position position="1"/>
    </location>
</feature>
<proteinExistence type="predicted"/>
<dbReference type="Proteomes" id="UP000626109">
    <property type="component" value="Unassembled WGS sequence"/>
</dbReference>
<evidence type="ECO:0000313" key="2">
    <source>
        <dbReference type="Proteomes" id="UP000626109"/>
    </source>
</evidence>
<gene>
    <name evidence="1" type="ORF">PGLA2088_LOCUS3878</name>
</gene>